<dbReference type="AlphaFoldDB" id="A0A7Z0EN38"/>
<dbReference type="EMBL" id="JACCFS010000001">
    <property type="protein sequence ID" value="NYJ35182.1"/>
    <property type="molecule type" value="Genomic_DNA"/>
</dbReference>
<proteinExistence type="predicted"/>
<evidence type="ECO:0000313" key="3">
    <source>
        <dbReference type="Proteomes" id="UP000572051"/>
    </source>
</evidence>
<name>A0A7Z0EN38_9ACTN</name>
<protein>
    <submittedName>
        <fullName evidence="2">Uncharacterized protein</fullName>
    </submittedName>
</protein>
<keyword evidence="3" id="KW-1185">Reference proteome</keyword>
<evidence type="ECO:0000256" key="1">
    <source>
        <dbReference type="SAM" id="Phobius"/>
    </source>
</evidence>
<keyword evidence="1" id="KW-0472">Membrane</keyword>
<dbReference type="Proteomes" id="UP000572051">
    <property type="component" value="Unassembled WGS sequence"/>
</dbReference>
<accession>A0A7Z0EN38</accession>
<gene>
    <name evidence="2" type="ORF">HNR10_003063</name>
</gene>
<comment type="caution">
    <text evidence="2">The sequence shown here is derived from an EMBL/GenBank/DDBJ whole genome shotgun (WGS) entry which is preliminary data.</text>
</comment>
<reference evidence="2 3" key="1">
    <citation type="submission" date="2020-07" db="EMBL/GenBank/DDBJ databases">
        <title>Sequencing the genomes of 1000 actinobacteria strains.</title>
        <authorList>
            <person name="Klenk H.-P."/>
        </authorList>
    </citation>
    <scope>NUCLEOTIDE SEQUENCE [LARGE SCALE GENOMIC DNA]</scope>
    <source>
        <strain evidence="2 3">DSM 44442</strain>
    </source>
</reference>
<feature type="transmembrane region" description="Helical" evidence="1">
    <location>
        <begin position="35"/>
        <end position="51"/>
    </location>
</feature>
<evidence type="ECO:0000313" key="2">
    <source>
        <dbReference type="EMBL" id="NYJ35182.1"/>
    </source>
</evidence>
<keyword evidence="1" id="KW-1133">Transmembrane helix</keyword>
<sequence length="75" mass="8386">MNAKKENIGMIIFCGFMLAVGIPFLVFLWITEGRFSWMASLGVLGSAWGLYDEVKKYWRLRDPHHSAPPGGESGP</sequence>
<feature type="transmembrane region" description="Helical" evidence="1">
    <location>
        <begin position="7"/>
        <end position="29"/>
    </location>
</feature>
<organism evidence="2 3">
    <name type="scientific">Nocardiopsis aegyptia</name>
    <dbReference type="NCBI Taxonomy" id="220378"/>
    <lineage>
        <taxon>Bacteria</taxon>
        <taxon>Bacillati</taxon>
        <taxon>Actinomycetota</taxon>
        <taxon>Actinomycetes</taxon>
        <taxon>Streptosporangiales</taxon>
        <taxon>Nocardiopsidaceae</taxon>
        <taxon>Nocardiopsis</taxon>
    </lineage>
</organism>
<keyword evidence="1" id="KW-0812">Transmembrane</keyword>